<evidence type="ECO:0008006" key="3">
    <source>
        <dbReference type="Google" id="ProtNLM"/>
    </source>
</evidence>
<evidence type="ECO:0000313" key="2">
    <source>
        <dbReference type="Proteomes" id="UP001344817"/>
    </source>
</evidence>
<protein>
    <recommendedName>
        <fullName evidence="3">Spermidine/putrescine ABC transporter substrate-binding protein</fullName>
    </recommendedName>
</protein>
<dbReference type="EMBL" id="JAZDWZ010000001">
    <property type="protein sequence ID" value="MEE3927994.1"/>
    <property type="molecule type" value="Genomic_DNA"/>
</dbReference>
<accession>A0ABU7MKE2</accession>
<reference evidence="1" key="1">
    <citation type="submission" date="2024-01" db="EMBL/GenBank/DDBJ databases">
        <title>Genome sequence of Mycoplasma ciconiae type strain DSM 25251.</title>
        <authorList>
            <person name="Spergser J."/>
        </authorList>
    </citation>
    <scope>NUCLEOTIDE SEQUENCE [LARGE SCALE GENOMIC DNA]</scope>
    <source>
        <strain evidence="1">DSM 25251</strain>
    </source>
</reference>
<name>A0ABU7MKE2_9BACT</name>
<dbReference type="RefSeq" id="WP_330500409.1">
    <property type="nucleotide sequence ID" value="NZ_JAZDWZ010000001.1"/>
</dbReference>
<gene>
    <name evidence="1" type="ORF">V2E24_00170</name>
</gene>
<dbReference type="InterPro" id="IPR000044">
    <property type="entry name" value="Uncharacterised_lipoprot_MG045"/>
</dbReference>
<dbReference type="PRINTS" id="PR00905">
    <property type="entry name" value="MG045FAMILY"/>
</dbReference>
<keyword evidence="2" id="KW-1185">Reference proteome</keyword>
<proteinExistence type="predicted"/>
<organism evidence="1 2">
    <name type="scientific">Mycoplasmopsis ciconiae</name>
    <dbReference type="NCBI Taxonomy" id="561067"/>
    <lineage>
        <taxon>Bacteria</taxon>
        <taxon>Bacillati</taxon>
        <taxon>Mycoplasmatota</taxon>
        <taxon>Mycoplasmoidales</taxon>
        <taxon>Metamycoplasmataceae</taxon>
        <taxon>Mycoplasmopsis</taxon>
    </lineage>
</organism>
<sequence length="663" mass="76772">MKKRSIRVTLFATLALLAAIIGAFSTALTLKYKTPFRPSFFNYKASMSKRNQELVFKTFDYKQFSEINEFTVALINNHAVAGIGTDYLAASLIKRGVLKKIDYASLLDIPDLKEDEVEEALKVILAPEVFNHLQKYDQFLNQNNTSDKKIHLYDYFFPYFAQDAVIAYNPLKVQNAFSESNEGKIDFESETKRLNLEGDAHKMINILKVLSANNYNKWVITDAVRDNMLYGSGYDLPINSDKRTDENFTGKVDVENYITLIDNFKDLIKDGTGFDVKDTNNISFKGDGLEVLNNLISPSEKNANVTIMYNGDAIDAYYSEDNNKDVEAGTAIKIIRPNKNIFLVDGLVLSSSIDVENEKQYLRNLSQNVYKNANKAYLQYRNLKQIYPNYSFEQLRKMAQIKAEESYFNDWQNPYFESVISEYYSEDDSNSVKQASKNLTDNLNQKHFEIALKSEDEYLNFYKDVIYSYFENLLEKFKESVGEIKLQDSEKIADKLKDNKQLILFYDAIVKILDKNETQTQKQKTNDDYQNSNLSEALNKELLSEEQILTFLVNTYSWVDLSYGDDDGDHKNDLPKWKQSLWMDKYTNIDNFDYINYSLVIDADKRFIYKNYFYDGDGEDNQELQEMFKITPDSDDSVHEALMPVDGYLNSAIATEYYKKTKS</sequence>
<evidence type="ECO:0000313" key="1">
    <source>
        <dbReference type="EMBL" id="MEE3927994.1"/>
    </source>
</evidence>
<comment type="caution">
    <text evidence="1">The sequence shown here is derived from an EMBL/GenBank/DDBJ whole genome shotgun (WGS) entry which is preliminary data.</text>
</comment>
<dbReference type="Proteomes" id="UP001344817">
    <property type="component" value="Unassembled WGS sequence"/>
</dbReference>